<keyword evidence="1" id="KW-0677">Repeat</keyword>
<feature type="domain" description="Myb-like" evidence="4">
    <location>
        <begin position="68"/>
        <end position="119"/>
    </location>
</feature>
<dbReference type="SMART" id="SM00717">
    <property type="entry name" value="SANT"/>
    <property type="match status" value="3"/>
</dbReference>
<accession>A0A0D2WIB6</accession>
<gene>
    <name evidence="6" type="ORF">CAOG_000301</name>
</gene>
<dbReference type="FunFam" id="1.10.10.60:FF:000010">
    <property type="entry name" value="Transcriptional activator Myb isoform A"/>
    <property type="match status" value="1"/>
</dbReference>
<dbReference type="eggNOG" id="KOG0048">
    <property type="taxonomic scope" value="Eukaryota"/>
</dbReference>
<feature type="compositionally biased region" description="Polar residues" evidence="3">
    <location>
        <begin position="192"/>
        <end position="221"/>
    </location>
</feature>
<evidence type="ECO:0000259" key="4">
    <source>
        <dbReference type="PROSITE" id="PS50090"/>
    </source>
</evidence>
<feature type="compositionally biased region" description="Basic and acidic residues" evidence="3">
    <location>
        <begin position="172"/>
        <end position="185"/>
    </location>
</feature>
<feature type="region of interest" description="Disordered" evidence="3">
    <location>
        <begin position="799"/>
        <end position="820"/>
    </location>
</feature>
<dbReference type="Proteomes" id="UP000008743">
    <property type="component" value="Unassembled WGS sequence"/>
</dbReference>
<dbReference type="OrthoDB" id="2143914at2759"/>
<protein>
    <submittedName>
        <fullName evidence="6">Myb protein</fullName>
    </submittedName>
</protein>
<dbReference type="InterPro" id="IPR009057">
    <property type="entry name" value="Homeodomain-like_sf"/>
</dbReference>
<dbReference type="AlphaFoldDB" id="A0A0D2WIB6"/>
<feature type="compositionally biased region" description="Low complexity" evidence="3">
    <location>
        <begin position="503"/>
        <end position="517"/>
    </location>
</feature>
<feature type="region of interest" description="Disordered" evidence="3">
    <location>
        <begin position="169"/>
        <end position="313"/>
    </location>
</feature>
<feature type="compositionally biased region" description="Low complexity" evidence="3">
    <location>
        <begin position="227"/>
        <end position="236"/>
    </location>
</feature>
<feature type="domain" description="Myb-like" evidence="4">
    <location>
        <begin position="120"/>
        <end position="170"/>
    </location>
</feature>
<evidence type="ECO:0000256" key="2">
    <source>
        <dbReference type="ARBA" id="ARBA00023125"/>
    </source>
</evidence>
<dbReference type="Gene3D" id="1.10.10.60">
    <property type="entry name" value="Homeodomain-like"/>
    <property type="match status" value="3"/>
</dbReference>
<keyword evidence="2" id="KW-0238">DNA-binding</keyword>
<dbReference type="EMBL" id="KE346360">
    <property type="protein sequence ID" value="KJE88703.1"/>
    <property type="molecule type" value="Genomic_DNA"/>
</dbReference>
<evidence type="ECO:0000313" key="7">
    <source>
        <dbReference type="Proteomes" id="UP000008743"/>
    </source>
</evidence>
<dbReference type="STRING" id="595528.A0A0D2WIB6"/>
<keyword evidence="7" id="KW-1185">Reference proteome</keyword>
<evidence type="ECO:0000256" key="3">
    <source>
        <dbReference type="SAM" id="MobiDB-lite"/>
    </source>
</evidence>
<dbReference type="GO" id="GO:0005634">
    <property type="term" value="C:nucleus"/>
    <property type="evidence" value="ECO:0007669"/>
    <property type="project" value="TreeGrafter"/>
</dbReference>
<feature type="region of interest" description="Disordered" evidence="3">
    <location>
        <begin position="1"/>
        <end position="23"/>
    </location>
</feature>
<dbReference type="PROSITE" id="PS51294">
    <property type="entry name" value="HTH_MYB"/>
    <property type="match status" value="2"/>
</dbReference>
<proteinExistence type="predicted"/>
<dbReference type="RefSeq" id="XP_004365172.2">
    <property type="nucleotide sequence ID" value="XM_004365115.2"/>
</dbReference>
<feature type="domain" description="HTH myb-type" evidence="5">
    <location>
        <begin position="68"/>
        <end position="119"/>
    </location>
</feature>
<dbReference type="SUPFAM" id="SSF46689">
    <property type="entry name" value="Homeodomain-like"/>
    <property type="match status" value="2"/>
</dbReference>
<feature type="region of interest" description="Disordered" evidence="3">
    <location>
        <begin position="499"/>
        <end position="521"/>
    </location>
</feature>
<name>A0A0D2WIB6_CAPO3</name>
<dbReference type="Pfam" id="PF00249">
    <property type="entry name" value="Myb_DNA-binding"/>
    <property type="match status" value="2"/>
</dbReference>
<feature type="domain" description="Myb-like" evidence="4">
    <location>
        <begin position="16"/>
        <end position="67"/>
    </location>
</feature>
<dbReference type="CDD" id="cd00167">
    <property type="entry name" value="SANT"/>
    <property type="match status" value="3"/>
</dbReference>
<feature type="domain" description="HTH myb-type" evidence="5">
    <location>
        <begin position="120"/>
        <end position="174"/>
    </location>
</feature>
<dbReference type="PROSITE" id="PS50090">
    <property type="entry name" value="MYB_LIKE"/>
    <property type="match status" value="3"/>
</dbReference>
<dbReference type="GO" id="GO:0000981">
    <property type="term" value="F:DNA-binding transcription factor activity, RNA polymerase II-specific"/>
    <property type="evidence" value="ECO:0007669"/>
    <property type="project" value="TreeGrafter"/>
</dbReference>
<dbReference type="InterPro" id="IPR017930">
    <property type="entry name" value="Myb_dom"/>
</dbReference>
<evidence type="ECO:0000256" key="1">
    <source>
        <dbReference type="ARBA" id="ARBA00022737"/>
    </source>
</evidence>
<organism evidence="6 7">
    <name type="scientific">Capsaspora owczarzaki (strain ATCC 30864)</name>
    <dbReference type="NCBI Taxonomy" id="595528"/>
    <lineage>
        <taxon>Eukaryota</taxon>
        <taxon>Filasterea</taxon>
        <taxon>Capsaspora</taxon>
    </lineage>
</organism>
<dbReference type="GO" id="GO:0000978">
    <property type="term" value="F:RNA polymerase II cis-regulatory region sequence-specific DNA binding"/>
    <property type="evidence" value="ECO:0007669"/>
    <property type="project" value="TreeGrafter"/>
</dbReference>
<feature type="compositionally biased region" description="Polar residues" evidence="3">
    <location>
        <begin position="287"/>
        <end position="299"/>
    </location>
</feature>
<evidence type="ECO:0000313" key="6">
    <source>
        <dbReference type="EMBL" id="KJE88703.1"/>
    </source>
</evidence>
<evidence type="ECO:0000259" key="5">
    <source>
        <dbReference type="PROSITE" id="PS51294"/>
    </source>
</evidence>
<sequence>MSRPYAGFPENGVFPEDEPDAAPWTDKQDAELRYCVDSWDVRKDWTVIAARIPPHTAMQCARRWQKLNPQIVRGSWTPEEDLRVIQLVDQIGACQWPIIASFLIGRIGKQCRERYHNHLNPNIKKDPWSTEEDNLLLELHEQFGNKWAEIAKHMEGRTDNAIKNRYNSTVSRRAERIASGHELTRPPKPKTTDLNSSMCGTPSSAGNNFSYLAQDSPTTTSDELDQSKLSTSSSHKGSAKRRITKLSPSELAAATPTLAKSSSKGRASTGRAAETAASSSGRSGSTKQKPSSKRNSGSSLPMPASAKAVKEQRKLDTSVIMHGGNDETLLEDEDPNAELPINPLPLSTALFGDQFGGPANTNWTELPMQPSTMPLTPWLNRVEADIDSMRMFGVPAANGTGVGLTRVPTVRRLPFDAINSSASMLITESSGPNTYGDQALSSVSAMNVDASDTATAMNCAPIEATTPSRLVNFGSMATPFSPSIFLTTPSPKQAKRLFVKPDQQQSPRQSSSSSSSSLPPPVLVFSAANEVTQGQNDAMEAATILESISSPVATHRALAGQGNTMAQPTRMSARLSSARHGATLMTPARSSQAPSTSVTPSPFKRAMNQVRMESGVDSRPFPEFASPMPTKRFTGQSTTIRQPFGLLSNTSGSPFPFGTDAPVVDKADTAQRADHPQQAEAEVALGNIRCMVRRNPNRTRMMKSQPKVFAQPSALVPVVDTGAIRRRSSPSAAVAVAAAAAAHDSDATASDVAATSDTSSQDSVVFGEMREINGASQLSLQGQDPSLSRHLQAINRRVSPPMERSQRPIVPRKGDTGSWSRGWLSGVQMSEEQREIATGQSSDMMELMKQASQLARATAASAPAY</sequence>
<feature type="compositionally biased region" description="Low complexity" evidence="3">
    <location>
        <begin position="265"/>
        <end position="286"/>
    </location>
</feature>
<dbReference type="InterPro" id="IPR050560">
    <property type="entry name" value="MYB_TF"/>
</dbReference>
<dbReference type="InParanoid" id="A0A0D2WIB6"/>
<dbReference type="PANTHER" id="PTHR45614">
    <property type="entry name" value="MYB PROTEIN-RELATED"/>
    <property type="match status" value="1"/>
</dbReference>
<reference evidence="7" key="1">
    <citation type="submission" date="2011-02" db="EMBL/GenBank/DDBJ databases">
        <title>The Genome Sequence of Capsaspora owczarzaki ATCC 30864.</title>
        <authorList>
            <person name="Russ C."/>
            <person name="Cuomo C."/>
            <person name="Burger G."/>
            <person name="Gray M.W."/>
            <person name="Holland P.W.H."/>
            <person name="King N."/>
            <person name="Lang F.B.F."/>
            <person name="Roger A.J."/>
            <person name="Ruiz-Trillo I."/>
            <person name="Young S.K."/>
            <person name="Zeng Q."/>
            <person name="Gargeya S."/>
            <person name="Alvarado L."/>
            <person name="Berlin A."/>
            <person name="Chapman S.B."/>
            <person name="Chen Z."/>
            <person name="Freedman E."/>
            <person name="Gellesch M."/>
            <person name="Goldberg J."/>
            <person name="Griggs A."/>
            <person name="Gujja S."/>
            <person name="Heilman E."/>
            <person name="Heiman D."/>
            <person name="Howarth C."/>
            <person name="Mehta T."/>
            <person name="Neiman D."/>
            <person name="Pearson M."/>
            <person name="Roberts A."/>
            <person name="Saif S."/>
            <person name="Shea T."/>
            <person name="Shenoy N."/>
            <person name="Sisk P."/>
            <person name="Stolte C."/>
            <person name="Sykes S."/>
            <person name="White J."/>
            <person name="Yandava C."/>
            <person name="Haas B."/>
            <person name="Nusbaum C."/>
            <person name="Birren B."/>
        </authorList>
    </citation>
    <scope>NUCLEOTIDE SEQUENCE</scope>
    <source>
        <strain evidence="7">ATCC 30864</strain>
    </source>
</reference>
<dbReference type="InterPro" id="IPR001005">
    <property type="entry name" value="SANT/Myb"/>
</dbReference>